<feature type="compositionally biased region" description="Low complexity" evidence="5">
    <location>
        <begin position="38"/>
        <end position="57"/>
    </location>
</feature>
<dbReference type="InterPro" id="IPR050319">
    <property type="entry name" value="ABC_transp_ATP-bind"/>
</dbReference>
<dbReference type="SMART" id="SM00382">
    <property type="entry name" value="AAA"/>
    <property type="match status" value="1"/>
</dbReference>
<dbReference type="GO" id="GO:0016887">
    <property type="term" value="F:ATP hydrolysis activity"/>
    <property type="evidence" value="ECO:0007669"/>
    <property type="project" value="InterPro"/>
</dbReference>
<name>A0A895YQJ3_9ACTN</name>
<dbReference type="GO" id="GO:0015833">
    <property type="term" value="P:peptide transport"/>
    <property type="evidence" value="ECO:0007669"/>
    <property type="project" value="InterPro"/>
</dbReference>
<accession>A0A895YQJ3</accession>
<feature type="region of interest" description="Disordered" evidence="5">
    <location>
        <begin position="38"/>
        <end position="69"/>
    </location>
</feature>
<dbReference type="Proteomes" id="UP000662857">
    <property type="component" value="Chromosome"/>
</dbReference>
<dbReference type="PROSITE" id="PS00211">
    <property type="entry name" value="ABC_TRANSPORTER_1"/>
    <property type="match status" value="1"/>
</dbReference>
<dbReference type="EMBL" id="CP070499">
    <property type="protein sequence ID" value="QSB17553.1"/>
    <property type="molecule type" value="Genomic_DNA"/>
</dbReference>
<gene>
    <name evidence="7" type="ORF">JQS43_24600</name>
</gene>
<evidence type="ECO:0000259" key="6">
    <source>
        <dbReference type="PROSITE" id="PS50893"/>
    </source>
</evidence>
<dbReference type="InterPro" id="IPR013563">
    <property type="entry name" value="Oligopep_ABC_C"/>
</dbReference>
<dbReference type="Gene3D" id="3.40.50.300">
    <property type="entry name" value="P-loop containing nucleotide triphosphate hydrolases"/>
    <property type="match status" value="1"/>
</dbReference>
<keyword evidence="4 7" id="KW-0067">ATP-binding</keyword>
<dbReference type="InterPro" id="IPR027417">
    <property type="entry name" value="P-loop_NTPase"/>
</dbReference>
<dbReference type="InterPro" id="IPR003439">
    <property type="entry name" value="ABC_transporter-like_ATP-bd"/>
</dbReference>
<proteinExistence type="inferred from homology"/>
<comment type="similarity">
    <text evidence="1">Belongs to the ABC transporter superfamily.</text>
</comment>
<evidence type="ECO:0000256" key="5">
    <source>
        <dbReference type="SAM" id="MobiDB-lite"/>
    </source>
</evidence>
<keyword evidence="3" id="KW-0547">Nucleotide-binding</keyword>
<feature type="domain" description="ABC transporter" evidence="6">
    <location>
        <begin position="74"/>
        <end position="319"/>
    </location>
</feature>
<evidence type="ECO:0000256" key="2">
    <source>
        <dbReference type="ARBA" id="ARBA00022448"/>
    </source>
</evidence>
<sequence>MAQVFDRPRHPYTRELLAAQPRLRSAVTVAQRVPALTAAPARTATPSAEVPAEVPAASPDPAPDPETEVSGAGLVVTGLTASHRAPGRVRRRNAVGRIDLTVPAGGCLAVVGPSGGGKTTLARCLAGLHPPETGTVTVAGEPLPPRLAQRSSAQRRRVQYVFQDPRASFVADRPVLDQVARTAVRLRRLGRGNARAEATALLATLGVDEVTARRRPDQLSGGELQRAALARALLAEPDVLICDEVTAALDTFTQASVSALLASLAARNDLALVVISHDLALVEQLADRVAVIADGALVELGTAEQVLTQPRHRITRELRDAARR</sequence>
<dbReference type="PROSITE" id="PS50893">
    <property type="entry name" value="ABC_TRANSPORTER_2"/>
    <property type="match status" value="1"/>
</dbReference>
<protein>
    <submittedName>
        <fullName evidence="7">ATP-binding cassette domain-containing protein</fullName>
    </submittedName>
</protein>
<dbReference type="PANTHER" id="PTHR43776">
    <property type="entry name" value="TRANSPORT ATP-BINDING PROTEIN"/>
    <property type="match status" value="1"/>
</dbReference>
<evidence type="ECO:0000256" key="4">
    <source>
        <dbReference type="ARBA" id="ARBA00022840"/>
    </source>
</evidence>
<dbReference type="GO" id="GO:0055085">
    <property type="term" value="P:transmembrane transport"/>
    <property type="evidence" value="ECO:0007669"/>
    <property type="project" value="UniProtKB-ARBA"/>
</dbReference>
<dbReference type="KEGG" id="nhy:JQS43_24600"/>
<organism evidence="7 8">
    <name type="scientific">Natronosporangium hydrolyticum</name>
    <dbReference type="NCBI Taxonomy" id="2811111"/>
    <lineage>
        <taxon>Bacteria</taxon>
        <taxon>Bacillati</taxon>
        <taxon>Actinomycetota</taxon>
        <taxon>Actinomycetes</taxon>
        <taxon>Micromonosporales</taxon>
        <taxon>Micromonosporaceae</taxon>
        <taxon>Natronosporangium</taxon>
    </lineage>
</organism>
<reference evidence="7" key="1">
    <citation type="submission" date="2021-02" db="EMBL/GenBank/DDBJ databases">
        <title>Natrosporangium hydrolyticum gen. nov., sp. nov, a haloalkaliphilic actinobacterium from a soda solonchak soil.</title>
        <authorList>
            <person name="Sorokin D.Y."/>
            <person name="Khijniak T.V."/>
            <person name="Zakharycheva A.P."/>
            <person name="Boueva O.V."/>
            <person name="Ariskina E.V."/>
            <person name="Hahnke R.L."/>
            <person name="Bunk B."/>
            <person name="Sproer C."/>
            <person name="Schumann P."/>
            <person name="Evtushenko L.I."/>
            <person name="Kublanov I.V."/>
        </authorList>
    </citation>
    <scope>NUCLEOTIDE SEQUENCE</scope>
    <source>
        <strain evidence="7">DSM 106523</strain>
    </source>
</reference>
<dbReference type="SUPFAM" id="SSF52540">
    <property type="entry name" value="P-loop containing nucleoside triphosphate hydrolases"/>
    <property type="match status" value="1"/>
</dbReference>
<evidence type="ECO:0000256" key="1">
    <source>
        <dbReference type="ARBA" id="ARBA00005417"/>
    </source>
</evidence>
<dbReference type="Pfam" id="PF08352">
    <property type="entry name" value="oligo_HPY"/>
    <property type="match status" value="1"/>
</dbReference>
<dbReference type="AlphaFoldDB" id="A0A895YQJ3"/>
<dbReference type="InterPro" id="IPR003593">
    <property type="entry name" value="AAA+_ATPase"/>
</dbReference>
<dbReference type="PANTHER" id="PTHR43776:SF7">
    <property type="entry name" value="D,D-DIPEPTIDE TRANSPORT ATP-BINDING PROTEIN DDPF-RELATED"/>
    <property type="match status" value="1"/>
</dbReference>
<evidence type="ECO:0000256" key="3">
    <source>
        <dbReference type="ARBA" id="ARBA00022741"/>
    </source>
</evidence>
<dbReference type="InterPro" id="IPR017871">
    <property type="entry name" value="ABC_transporter-like_CS"/>
</dbReference>
<dbReference type="GO" id="GO:0005524">
    <property type="term" value="F:ATP binding"/>
    <property type="evidence" value="ECO:0007669"/>
    <property type="project" value="UniProtKB-KW"/>
</dbReference>
<dbReference type="Pfam" id="PF00005">
    <property type="entry name" value="ABC_tran"/>
    <property type="match status" value="1"/>
</dbReference>
<keyword evidence="8" id="KW-1185">Reference proteome</keyword>
<evidence type="ECO:0000313" key="7">
    <source>
        <dbReference type="EMBL" id="QSB17553.1"/>
    </source>
</evidence>
<keyword evidence="2" id="KW-0813">Transport</keyword>
<evidence type="ECO:0000313" key="8">
    <source>
        <dbReference type="Proteomes" id="UP000662857"/>
    </source>
</evidence>